<evidence type="ECO:0000313" key="4">
    <source>
        <dbReference type="Proteomes" id="UP001268651"/>
    </source>
</evidence>
<dbReference type="InterPro" id="IPR027039">
    <property type="entry name" value="Crtac1"/>
</dbReference>
<evidence type="ECO:0000313" key="3">
    <source>
        <dbReference type="EMBL" id="MDU8885050.1"/>
    </source>
</evidence>
<dbReference type="InterPro" id="IPR028994">
    <property type="entry name" value="Integrin_alpha_N"/>
</dbReference>
<dbReference type="EMBL" id="JAWHTF010000001">
    <property type="protein sequence ID" value="MDU8885050.1"/>
    <property type="molecule type" value="Genomic_DNA"/>
</dbReference>
<dbReference type="InterPro" id="IPR011519">
    <property type="entry name" value="UnbV_ASPIC"/>
</dbReference>
<dbReference type="InterPro" id="IPR013517">
    <property type="entry name" value="FG-GAP"/>
</dbReference>
<dbReference type="PANTHER" id="PTHR16026">
    <property type="entry name" value="CARTILAGE ACIDIC PROTEIN 1"/>
    <property type="match status" value="1"/>
</dbReference>
<dbReference type="PANTHER" id="PTHR16026:SF0">
    <property type="entry name" value="CARTILAGE ACIDIC PROTEIN 1"/>
    <property type="match status" value="1"/>
</dbReference>
<dbReference type="Proteomes" id="UP001268651">
    <property type="component" value="Unassembled WGS sequence"/>
</dbReference>
<dbReference type="Gene3D" id="2.130.10.130">
    <property type="entry name" value="Integrin alpha, N-terminal"/>
    <property type="match status" value="3"/>
</dbReference>
<dbReference type="RefSeq" id="WP_316660880.1">
    <property type="nucleotide sequence ID" value="NZ_JAWHTF010000001.1"/>
</dbReference>
<protein>
    <submittedName>
        <fullName evidence="3">VCBS repeat-containing protein</fullName>
    </submittedName>
</protein>
<evidence type="ECO:0000259" key="2">
    <source>
        <dbReference type="Pfam" id="PF07593"/>
    </source>
</evidence>
<dbReference type="Pfam" id="PF07593">
    <property type="entry name" value="UnbV_ASPIC"/>
    <property type="match status" value="1"/>
</dbReference>
<name>A0ABU3U3R0_9FLAO</name>
<feature type="domain" description="ASPIC/UnbV" evidence="2">
    <location>
        <begin position="497"/>
        <end position="564"/>
    </location>
</feature>
<proteinExistence type="predicted"/>
<keyword evidence="4" id="KW-1185">Reference proteome</keyword>
<gene>
    <name evidence="3" type="ORF">RXV94_02680</name>
</gene>
<sequence>MKKTNVDFTNELINTPGLNILTYLYYYNGAGVATGDFNNDGLEDLYFVANQNKNKLYLNRGNLKFEDVTKGDLVDNVGWSTGVTTVDINNDGFLDIYLCKIGKYKGLKGKNKLLVNQGFSNKGIPMFQDEASNYNLDISSFSTQAVFFDYDLDNDLDMFLLNHSVNPNRTYGKGQLRTEVDSLSGDRLYRNDNGQFVDVSHDSNIYQGKIGYGLGVTSSDINNDGYPDLYISNDFFENDYLYINQQDGTFKEIISSSEKKLGHTSHFSMGNDIADFNNDGLPDIISLDMLPDNIETYKASGTEYPFQNYNQYLKNGYAPQYMQNMLQLNLGNGNFSEIAFNSGIAATEWSWSSLFADFDNDGYKDLYITNGIVGVTNDMDFVSFIANENIQKRISQGMRKEDLALIEELPEKKIRNYMFKNKKDLSFENVSDSWLNSIPTFSNGAAYADLDNDGDLDLITNNVNSYPDIHENRSNELENSNNFVAIKFKGNNKNYFGIGAKVKIYTDSLNILQENYTTRGYLSGVSPNLTIGLGKSHKIDSLLVIWSKGNYQVLKDLNVNQSLTLREDESHGNYYKEYIKNPRDGYLQNSKLNITYKHQDNSFVEFNRDPLIPYMNCYQGPDISVTDVNNDGLEDLFLSGAKGVSSKLYIQNSEGVFSLIENEQFQNNNLSEDVKHVFLDVDNDNDQDLVVISGGNEFIKGPPLQPRLYINNKGNFEIKNDAFGEVELNGSIIVTDDIDNDGDTDFFIGSNSIPWQFGITPTNYIFKNDGQGNLEAIPINDLGLVQDAAFVDVNNDKRNDLIVVGYWMPVTILLNTENGFIKLNNESLANTNGLWNCLKADDLDNDGDIDLMVGNWGLNTRLKASIEEPITMYLNDYDGNGSIDPVISYYYNGKETPFSTKEELTKHFPFINKKYLSYTEFSKAEFQEIFDKSKLDNANKKYIYTLSTTYFENDGSNSFKIKEIPKLIQSSSVHSMYMEDFDNNGLNDILLAGNRYDVNTQLGRLDASHGHLLMNHNGDFVLDGTSNFSIDGPVRAIKKINVKNEEYLVVGINNDSLQILKKSIK</sequence>
<evidence type="ECO:0000256" key="1">
    <source>
        <dbReference type="ARBA" id="ARBA00022729"/>
    </source>
</evidence>
<accession>A0ABU3U3R0</accession>
<organism evidence="3 4">
    <name type="scientific">Gilvirhabdus luticola</name>
    <dbReference type="NCBI Taxonomy" id="3079858"/>
    <lineage>
        <taxon>Bacteria</taxon>
        <taxon>Pseudomonadati</taxon>
        <taxon>Bacteroidota</taxon>
        <taxon>Flavobacteriia</taxon>
        <taxon>Flavobacteriales</taxon>
        <taxon>Flavobacteriaceae</taxon>
        <taxon>Gilvirhabdus</taxon>
    </lineage>
</organism>
<comment type="caution">
    <text evidence="3">The sequence shown here is derived from an EMBL/GenBank/DDBJ whole genome shotgun (WGS) entry which is preliminary data.</text>
</comment>
<keyword evidence="1" id="KW-0732">Signal</keyword>
<dbReference type="SUPFAM" id="SSF69318">
    <property type="entry name" value="Integrin alpha N-terminal domain"/>
    <property type="match status" value="3"/>
</dbReference>
<dbReference type="Pfam" id="PF13517">
    <property type="entry name" value="FG-GAP_3"/>
    <property type="match status" value="5"/>
</dbReference>
<reference evidence="3 4" key="1">
    <citation type="submission" date="2023-10" db="EMBL/GenBank/DDBJ databases">
        <title>Marimonas sp. nov. isolated from tidal mud flat.</title>
        <authorList>
            <person name="Jaincy N.J."/>
            <person name="Srinivasan S."/>
            <person name="Lee S.-S."/>
        </authorList>
    </citation>
    <scope>NUCLEOTIDE SEQUENCE [LARGE SCALE GENOMIC DNA]</scope>
    <source>
        <strain evidence="3 4">MJ-SS3</strain>
    </source>
</reference>